<sequence length="103" mass="11948">MDKQFAHVVNFWLREGLSTAERQQFEAGVRSLGTIGTIARFHIGTPASTDREVIDRSYDYCLLCLFKNQEDHDAYQVDPVHDRFRETCSPFWEKVVIYDSVAC</sequence>
<evidence type="ECO:0000259" key="1">
    <source>
        <dbReference type="PROSITE" id="PS51502"/>
    </source>
</evidence>
<dbReference type="EMBL" id="BAABFN010000005">
    <property type="protein sequence ID" value="GAA4312162.1"/>
    <property type="molecule type" value="Genomic_DNA"/>
</dbReference>
<dbReference type="Proteomes" id="UP001501207">
    <property type="component" value="Unassembled WGS sequence"/>
</dbReference>
<dbReference type="InterPro" id="IPR011008">
    <property type="entry name" value="Dimeric_a/b-barrel"/>
</dbReference>
<reference evidence="3" key="1">
    <citation type="journal article" date="2019" name="Int. J. Syst. Evol. Microbiol.">
        <title>The Global Catalogue of Microorganisms (GCM) 10K type strain sequencing project: providing services to taxonomists for standard genome sequencing and annotation.</title>
        <authorList>
            <consortium name="The Broad Institute Genomics Platform"/>
            <consortium name="The Broad Institute Genome Sequencing Center for Infectious Disease"/>
            <person name="Wu L."/>
            <person name="Ma J."/>
        </authorList>
    </citation>
    <scope>NUCLEOTIDE SEQUENCE [LARGE SCALE GENOMIC DNA]</scope>
    <source>
        <strain evidence="3">JCM 17664</strain>
    </source>
</reference>
<dbReference type="SMART" id="SM00886">
    <property type="entry name" value="Dabb"/>
    <property type="match status" value="1"/>
</dbReference>
<evidence type="ECO:0000313" key="2">
    <source>
        <dbReference type="EMBL" id="GAA4312162.1"/>
    </source>
</evidence>
<proteinExistence type="predicted"/>
<gene>
    <name evidence="2" type="ORF">GCM10023143_21680</name>
</gene>
<dbReference type="SUPFAM" id="SSF54909">
    <property type="entry name" value="Dimeric alpha+beta barrel"/>
    <property type="match status" value="1"/>
</dbReference>
<keyword evidence="3" id="KW-1185">Reference proteome</keyword>
<dbReference type="Pfam" id="PF07876">
    <property type="entry name" value="Dabb"/>
    <property type="match status" value="1"/>
</dbReference>
<dbReference type="InterPro" id="IPR013097">
    <property type="entry name" value="Dabb"/>
</dbReference>
<feature type="domain" description="Stress-response A/B barrel" evidence="1">
    <location>
        <begin position="5"/>
        <end position="100"/>
    </location>
</feature>
<accession>A0ABP8FW06</accession>
<name>A0ABP8FW06_9BACT</name>
<dbReference type="PROSITE" id="PS51502">
    <property type="entry name" value="S_R_A_B_BARREL"/>
    <property type="match status" value="1"/>
</dbReference>
<protein>
    <recommendedName>
        <fullName evidence="1">Stress-response A/B barrel domain-containing protein</fullName>
    </recommendedName>
</protein>
<evidence type="ECO:0000313" key="3">
    <source>
        <dbReference type="Proteomes" id="UP001501207"/>
    </source>
</evidence>
<dbReference type="RefSeq" id="WP_344979136.1">
    <property type="nucleotide sequence ID" value="NZ_BAABFN010000005.1"/>
</dbReference>
<comment type="caution">
    <text evidence="2">The sequence shown here is derived from an EMBL/GenBank/DDBJ whole genome shotgun (WGS) entry which is preliminary data.</text>
</comment>
<organism evidence="2 3">
    <name type="scientific">Compostibacter hankyongensis</name>
    <dbReference type="NCBI Taxonomy" id="1007089"/>
    <lineage>
        <taxon>Bacteria</taxon>
        <taxon>Pseudomonadati</taxon>
        <taxon>Bacteroidota</taxon>
        <taxon>Chitinophagia</taxon>
        <taxon>Chitinophagales</taxon>
        <taxon>Chitinophagaceae</taxon>
        <taxon>Compostibacter</taxon>
    </lineage>
</organism>
<dbReference type="Gene3D" id="3.30.70.100">
    <property type="match status" value="1"/>
</dbReference>